<feature type="transmembrane region" description="Helical" evidence="6">
    <location>
        <begin position="50"/>
        <end position="68"/>
    </location>
</feature>
<dbReference type="RefSeq" id="WP_386109083.1">
    <property type="nucleotide sequence ID" value="NZ_JBHTJR010000057.1"/>
</dbReference>
<comment type="subcellular location">
    <subcellularLocation>
        <location evidence="1">Cell membrane</location>
        <topology evidence="1">Multi-pass membrane protein</topology>
    </subcellularLocation>
</comment>
<gene>
    <name evidence="7" type="ORF">ACFQ1U_12995</name>
</gene>
<feature type="transmembrane region" description="Helical" evidence="6">
    <location>
        <begin position="145"/>
        <end position="166"/>
    </location>
</feature>
<feature type="transmembrane region" description="Helical" evidence="6">
    <location>
        <begin position="9"/>
        <end position="30"/>
    </location>
</feature>
<evidence type="ECO:0000256" key="4">
    <source>
        <dbReference type="ARBA" id="ARBA00022989"/>
    </source>
</evidence>
<evidence type="ECO:0000256" key="2">
    <source>
        <dbReference type="ARBA" id="ARBA00022475"/>
    </source>
</evidence>
<evidence type="ECO:0000256" key="5">
    <source>
        <dbReference type="ARBA" id="ARBA00023136"/>
    </source>
</evidence>
<proteinExistence type="predicted"/>
<comment type="caution">
    <text evidence="7">The sequence shown here is derived from an EMBL/GenBank/DDBJ whole genome shotgun (WGS) entry which is preliminary data.</text>
</comment>
<feature type="transmembrane region" description="Helical" evidence="6">
    <location>
        <begin position="250"/>
        <end position="274"/>
    </location>
</feature>
<dbReference type="PANTHER" id="PTHR30250:SF11">
    <property type="entry name" value="O-ANTIGEN TRANSPORTER-RELATED"/>
    <property type="match status" value="1"/>
</dbReference>
<evidence type="ECO:0000313" key="8">
    <source>
        <dbReference type="Proteomes" id="UP001597062"/>
    </source>
</evidence>
<dbReference type="EMBL" id="JBHTJR010000057">
    <property type="protein sequence ID" value="MFD0994125.1"/>
    <property type="molecule type" value="Genomic_DNA"/>
</dbReference>
<feature type="transmembrane region" description="Helical" evidence="6">
    <location>
        <begin position="332"/>
        <end position="349"/>
    </location>
</feature>
<feature type="transmembrane region" description="Helical" evidence="6">
    <location>
        <begin position="80"/>
        <end position="105"/>
    </location>
</feature>
<organism evidence="7 8">
    <name type="scientific">Tenacibaculum geojense</name>
    <dbReference type="NCBI Taxonomy" id="915352"/>
    <lineage>
        <taxon>Bacteria</taxon>
        <taxon>Pseudomonadati</taxon>
        <taxon>Bacteroidota</taxon>
        <taxon>Flavobacteriia</taxon>
        <taxon>Flavobacteriales</taxon>
        <taxon>Flavobacteriaceae</taxon>
        <taxon>Tenacibaculum</taxon>
    </lineage>
</organism>
<feature type="transmembrane region" description="Helical" evidence="6">
    <location>
        <begin position="214"/>
        <end position="238"/>
    </location>
</feature>
<sequence length="413" mass="47323">MIENLKKELIFSISIQFSIMFIGLIINKLISLNFGVESYSVYSVFKKTSGVISFIILGGMGIALPKYLPQTEKKREKLLLAFSAFYIVLILAALSGLFIISFQPFLDELVFGINSNFIVLCFFYSFIIALVSFSYAYLRGMDRIIYFNLSQLSVQLILLTVVFFFTDNLHEFFLWSIISISIFVTLQMVAELLNNRKIISVWKSKSIIPNVKELWSYGYSRLIGDFFLFSLNAIPLIIINNKFGNKWGGFFAAGITLKALINPIFSYIGIILLPKVSKGYKDKEYTQVDSLVRKFMYVFLFISIIVIAFIFMFNELLLKLFFSAEFIPAKNIVNLIALSILPDSLYLLLRNPIDAVTKKPYNTYTVTFSCFLGVSLIYFSRTTIQAAIYYNIIYVSLGLISLLIWKKIKLINE</sequence>
<evidence type="ECO:0000256" key="1">
    <source>
        <dbReference type="ARBA" id="ARBA00004651"/>
    </source>
</evidence>
<protein>
    <submittedName>
        <fullName evidence="7">Lipopolysaccharide biosynthesis protein</fullName>
    </submittedName>
</protein>
<keyword evidence="3 6" id="KW-0812">Transmembrane</keyword>
<accession>A0ABW3JUD9</accession>
<evidence type="ECO:0000256" key="3">
    <source>
        <dbReference type="ARBA" id="ARBA00022692"/>
    </source>
</evidence>
<feature type="transmembrane region" description="Helical" evidence="6">
    <location>
        <begin position="386"/>
        <end position="405"/>
    </location>
</feature>
<name>A0ABW3JUD9_9FLAO</name>
<evidence type="ECO:0000256" key="6">
    <source>
        <dbReference type="SAM" id="Phobius"/>
    </source>
</evidence>
<feature type="transmembrane region" description="Helical" evidence="6">
    <location>
        <begin position="295"/>
        <end position="312"/>
    </location>
</feature>
<dbReference type="PANTHER" id="PTHR30250">
    <property type="entry name" value="PST FAMILY PREDICTED COLANIC ACID TRANSPORTER"/>
    <property type="match status" value="1"/>
</dbReference>
<keyword evidence="5 6" id="KW-0472">Membrane</keyword>
<feature type="transmembrane region" description="Helical" evidence="6">
    <location>
        <begin position="361"/>
        <end position="380"/>
    </location>
</feature>
<feature type="transmembrane region" description="Helical" evidence="6">
    <location>
        <begin position="117"/>
        <end position="138"/>
    </location>
</feature>
<dbReference type="InterPro" id="IPR050833">
    <property type="entry name" value="Poly_Biosynth_Transport"/>
</dbReference>
<reference evidence="8" key="1">
    <citation type="journal article" date="2019" name="Int. J. Syst. Evol. Microbiol.">
        <title>The Global Catalogue of Microorganisms (GCM) 10K type strain sequencing project: providing services to taxonomists for standard genome sequencing and annotation.</title>
        <authorList>
            <consortium name="The Broad Institute Genomics Platform"/>
            <consortium name="The Broad Institute Genome Sequencing Center for Infectious Disease"/>
            <person name="Wu L."/>
            <person name="Ma J."/>
        </authorList>
    </citation>
    <scope>NUCLEOTIDE SEQUENCE [LARGE SCALE GENOMIC DNA]</scope>
    <source>
        <strain evidence="8">CCUG 60527</strain>
    </source>
</reference>
<keyword evidence="2" id="KW-1003">Cell membrane</keyword>
<dbReference type="Proteomes" id="UP001597062">
    <property type="component" value="Unassembled WGS sequence"/>
</dbReference>
<feature type="transmembrane region" description="Helical" evidence="6">
    <location>
        <begin position="172"/>
        <end position="193"/>
    </location>
</feature>
<keyword evidence="4 6" id="KW-1133">Transmembrane helix</keyword>
<keyword evidence="8" id="KW-1185">Reference proteome</keyword>
<evidence type="ECO:0000313" key="7">
    <source>
        <dbReference type="EMBL" id="MFD0994125.1"/>
    </source>
</evidence>